<evidence type="ECO:0000313" key="1">
    <source>
        <dbReference type="Proteomes" id="UP000036681"/>
    </source>
</evidence>
<protein>
    <submittedName>
        <fullName evidence="2">Uncharacterized protein</fullName>
    </submittedName>
</protein>
<reference evidence="2" key="1">
    <citation type="submission" date="2017-02" db="UniProtKB">
        <authorList>
            <consortium name="WormBaseParasite"/>
        </authorList>
    </citation>
    <scope>IDENTIFICATION</scope>
</reference>
<evidence type="ECO:0000313" key="2">
    <source>
        <dbReference type="WBParaSite" id="ALUE_0002332701-mRNA-1"/>
    </source>
</evidence>
<keyword evidence="1" id="KW-1185">Reference proteome</keyword>
<sequence length="42" mass="4616">MNSAVLPTTNKQTVTLLFCIAAHASLLEFQAFSRERSTFSIA</sequence>
<name>A0A0M3IX49_ASCLU</name>
<dbReference type="Proteomes" id="UP000036681">
    <property type="component" value="Unplaced"/>
</dbReference>
<organism evidence="1 2">
    <name type="scientific">Ascaris lumbricoides</name>
    <name type="common">Giant roundworm</name>
    <dbReference type="NCBI Taxonomy" id="6252"/>
    <lineage>
        <taxon>Eukaryota</taxon>
        <taxon>Metazoa</taxon>
        <taxon>Ecdysozoa</taxon>
        <taxon>Nematoda</taxon>
        <taxon>Chromadorea</taxon>
        <taxon>Rhabditida</taxon>
        <taxon>Spirurina</taxon>
        <taxon>Ascaridomorpha</taxon>
        <taxon>Ascaridoidea</taxon>
        <taxon>Ascarididae</taxon>
        <taxon>Ascaris</taxon>
    </lineage>
</organism>
<dbReference type="AlphaFoldDB" id="A0A0M3IX49"/>
<proteinExistence type="predicted"/>
<accession>A0A0M3IX49</accession>
<dbReference type="WBParaSite" id="ALUE_0002332701-mRNA-1">
    <property type="protein sequence ID" value="ALUE_0002332701-mRNA-1"/>
    <property type="gene ID" value="ALUE_0002332701"/>
</dbReference>